<dbReference type="EMBL" id="FNZQ01000008">
    <property type="protein sequence ID" value="SEL69382.1"/>
    <property type="molecule type" value="Genomic_DNA"/>
</dbReference>
<evidence type="ECO:0000259" key="5">
    <source>
        <dbReference type="Pfam" id="PF25994"/>
    </source>
</evidence>
<accession>A0A1H7S9S6</accession>
<dbReference type="InterPro" id="IPR049712">
    <property type="entry name" value="Poly_export"/>
</dbReference>
<protein>
    <submittedName>
        <fullName evidence="6">Polysaccharide biosynthesis/export protein</fullName>
    </submittedName>
</protein>
<feature type="coiled-coil region" evidence="2">
    <location>
        <begin position="152"/>
        <end position="186"/>
    </location>
</feature>
<evidence type="ECO:0000259" key="3">
    <source>
        <dbReference type="Pfam" id="PF02563"/>
    </source>
</evidence>
<evidence type="ECO:0000313" key="6">
    <source>
        <dbReference type="EMBL" id="SEL69382.1"/>
    </source>
</evidence>
<evidence type="ECO:0000256" key="1">
    <source>
        <dbReference type="ARBA" id="ARBA00022729"/>
    </source>
</evidence>
<dbReference type="RefSeq" id="WP_092764784.1">
    <property type="nucleotide sequence ID" value="NZ_FNZQ01000008.1"/>
</dbReference>
<feature type="domain" description="AprE-like long alpha-helical hairpin" evidence="5">
    <location>
        <begin position="164"/>
        <end position="342"/>
    </location>
</feature>
<evidence type="ECO:0000256" key="2">
    <source>
        <dbReference type="SAM" id="Coils"/>
    </source>
</evidence>
<name>A0A1H7S9S6_9RHOB</name>
<feature type="domain" description="Soluble ligand binding" evidence="4">
    <location>
        <begin position="116"/>
        <end position="147"/>
    </location>
</feature>
<dbReference type="InterPro" id="IPR058781">
    <property type="entry name" value="HH_AprE-like"/>
</dbReference>
<dbReference type="PANTHER" id="PTHR33619">
    <property type="entry name" value="POLYSACCHARIDE EXPORT PROTEIN GFCE-RELATED"/>
    <property type="match status" value="1"/>
</dbReference>
<dbReference type="InterPro" id="IPR019554">
    <property type="entry name" value="Soluble_ligand-bd"/>
</dbReference>
<dbReference type="Pfam" id="PF02563">
    <property type="entry name" value="Poly_export"/>
    <property type="match status" value="1"/>
</dbReference>
<dbReference type="GO" id="GO:0015159">
    <property type="term" value="F:polysaccharide transmembrane transporter activity"/>
    <property type="evidence" value="ECO:0007669"/>
    <property type="project" value="InterPro"/>
</dbReference>
<dbReference type="InterPro" id="IPR003715">
    <property type="entry name" value="Poly_export_N"/>
</dbReference>
<dbReference type="PANTHER" id="PTHR33619:SF3">
    <property type="entry name" value="POLYSACCHARIDE EXPORT PROTEIN GFCE-RELATED"/>
    <property type="match status" value="1"/>
</dbReference>
<keyword evidence="2" id="KW-0175">Coiled coil</keyword>
<feature type="domain" description="Polysaccharide export protein N-terminal" evidence="3">
    <location>
        <begin position="26"/>
        <end position="110"/>
    </location>
</feature>
<feature type="coiled-coil region" evidence="2">
    <location>
        <begin position="230"/>
        <end position="309"/>
    </location>
</feature>
<dbReference type="AlphaFoldDB" id="A0A1H7S9S6"/>
<sequence>MPLKNRIRCSAIFIVAQFLATVGWAQVYRVGINDTLNIQIAVWDAGKTEVVDTYEFSDSYPVGADGDIAVTLVGSLVVEGMTTTEVAKALQEAMKPFTGIGQTPHAAVSVERYAPIYVDGDVQQPGVYDYAPGLTVQKAVTLASGLSGVKALDGEERNYLNARGTIRVLQRELTFLTAKRDRLMAEINGDADFGTPDSDLDPVAQAAESIILQARNTRYDHEVTSLARSRAALEGALQVLEDKLTTNREQLEAGQAELQREEQLAERGLVASTRVFERASYVNELESRLLDIERSILSARQEMQGYERNEGLLMAVRNEENAMTLQQVNTSIAGVEAKLDGQYDLLAAAAGQQIGQVPALDPSTATISYTITRVRGDDPAPFVGDPSDVLMPGDVVEVDLDSYAEAPPSN</sequence>
<evidence type="ECO:0000259" key="4">
    <source>
        <dbReference type="Pfam" id="PF10531"/>
    </source>
</evidence>
<reference evidence="6 7" key="1">
    <citation type="submission" date="2016-10" db="EMBL/GenBank/DDBJ databases">
        <authorList>
            <person name="de Groot N.N."/>
        </authorList>
    </citation>
    <scope>NUCLEOTIDE SEQUENCE [LARGE SCALE GENOMIC DNA]</scope>
    <source>
        <strain evidence="6 7">DSM 14858</strain>
    </source>
</reference>
<dbReference type="Gene3D" id="3.30.1950.10">
    <property type="entry name" value="wza like domain"/>
    <property type="match status" value="1"/>
</dbReference>
<gene>
    <name evidence="6" type="ORF">SAMN04488526_3270</name>
</gene>
<dbReference type="STRING" id="188906.SAMN04488526_3270"/>
<proteinExistence type="predicted"/>
<dbReference type="Pfam" id="PF10531">
    <property type="entry name" value="SLBB"/>
    <property type="match status" value="1"/>
</dbReference>
<keyword evidence="1" id="KW-0732">Signal</keyword>
<dbReference type="Proteomes" id="UP000199283">
    <property type="component" value="Unassembled WGS sequence"/>
</dbReference>
<evidence type="ECO:0000313" key="7">
    <source>
        <dbReference type="Proteomes" id="UP000199283"/>
    </source>
</evidence>
<keyword evidence="7" id="KW-1185">Reference proteome</keyword>
<organism evidence="6 7">
    <name type="scientific">Jannaschia helgolandensis</name>
    <dbReference type="NCBI Taxonomy" id="188906"/>
    <lineage>
        <taxon>Bacteria</taxon>
        <taxon>Pseudomonadati</taxon>
        <taxon>Pseudomonadota</taxon>
        <taxon>Alphaproteobacteria</taxon>
        <taxon>Rhodobacterales</taxon>
        <taxon>Roseobacteraceae</taxon>
        <taxon>Jannaschia</taxon>
    </lineage>
</organism>
<dbReference type="Pfam" id="PF25994">
    <property type="entry name" value="HH_AprE"/>
    <property type="match status" value="1"/>
</dbReference>
<dbReference type="OrthoDB" id="197007at2"/>